<dbReference type="RefSeq" id="WP_211855075.1">
    <property type="nucleotide sequence ID" value="NZ_JAAGBB010000032.1"/>
</dbReference>
<feature type="compositionally biased region" description="Low complexity" evidence="1">
    <location>
        <begin position="289"/>
        <end position="311"/>
    </location>
</feature>
<proteinExistence type="predicted"/>
<organism evidence="2 3">
    <name type="scientific">Plastoroseomonas hellenica</name>
    <dbReference type="NCBI Taxonomy" id="2687306"/>
    <lineage>
        <taxon>Bacteria</taxon>
        <taxon>Pseudomonadati</taxon>
        <taxon>Pseudomonadota</taxon>
        <taxon>Alphaproteobacteria</taxon>
        <taxon>Acetobacterales</taxon>
        <taxon>Acetobacteraceae</taxon>
        <taxon>Plastoroseomonas</taxon>
    </lineage>
</organism>
<evidence type="ECO:0000313" key="2">
    <source>
        <dbReference type="EMBL" id="MBR0667296.1"/>
    </source>
</evidence>
<gene>
    <name evidence="2" type="ORF">GXW71_23260</name>
</gene>
<name>A0ABS5F3X8_9PROT</name>
<evidence type="ECO:0000256" key="1">
    <source>
        <dbReference type="SAM" id="MobiDB-lite"/>
    </source>
</evidence>
<keyword evidence="3" id="KW-1185">Reference proteome</keyword>
<evidence type="ECO:0008006" key="4">
    <source>
        <dbReference type="Google" id="ProtNLM"/>
    </source>
</evidence>
<comment type="caution">
    <text evidence="2">The sequence shown here is derived from an EMBL/GenBank/DDBJ whole genome shotgun (WGS) entry which is preliminary data.</text>
</comment>
<protein>
    <recommendedName>
        <fullName evidence="4">Lipoprotein</fullName>
    </recommendedName>
</protein>
<sequence>MRPLFLLALLGGLAACGDLPQPYRGNAGGLAAQLAQPPGSRVAVPRPTEAMLDNASSGRFAEALAEALRTAEVPAVAAAALPLDWRVNVAAARQGGNVVPRFALVDADGREQGAIDGRPVPIQAWAEGAEEPLRTTATAAAPRIAELMLRAEAARKATNPAALASGGPPRLRVVPVSGAPGDGNTSLTARMIEFLTERGFVVSDSASGANFAVQGLVQLVNVAPGRQRVELIWVVSRRDGEELGRVAQLNEIPAGSLNGLWGDVAYAAAQQAAAGVRQVVSNAGGMPEAPAAADGRTPAAASPVAALAMPATDDLPVPRGSEAPAAGGAGQAAPP</sequence>
<feature type="non-terminal residue" evidence="2">
    <location>
        <position position="335"/>
    </location>
</feature>
<dbReference type="Proteomes" id="UP001196870">
    <property type="component" value="Unassembled WGS sequence"/>
</dbReference>
<dbReference type="EMBL" id="JAAGBB010000032">
    <property type="protein sequence ID" value="MBR0667296.1"/>
    <property type="molecule type" value="Genomic_DNA"/>
</dbReference>
<dbReference type="PROSITE" id="PS51257">
    <property type="entry name" value="PROKAR_LIPOPROTEIN"/>
    <property type="match status" value="1"/>
</dbReference>
<evidence type="ECO:0000313" key="3">
    <source>
        <dbReference type="Proteomes" id="UP001196870"/>
    </source>
</evidence>
<accession>A0ABS5F3X8</accession>
<reference evidence="3" key="1">
    <citation type="journal article" date="2021" name="Syst. Appl. Microbiol.">
        <title>Roseomonas hellenica sp. nov., isolated from roots of wild-growing Alkanna tinctoria.</title>
        <authorList>
            <person name="Rat A."/>
            <person name="Naranjo H.D."/>
            <person name="Lebbe L."/>
            <person name="Cnockaert M."/>
            <person name="Krigas N."/>
            <person name="Grigoriadou K."/>
            <person name="Maloupa E."/>
            <person name="Willems A."/>
        </authorList>
    </citation>
    <scope>NUCLEOTIDE SEQUENCE [LARGE SCALE GENOMIC DNA]</scope>
    <source>
        <strain evidence="3">LMG 31523</strain>
    </source>
</reference>
<feature type="region of interest" description="Disordered" evidence="1">
    <location>
        <begin position="287"/>
        <end position="335"/>
    </location>
</feature>